<dbReference type="EMBL" id="BAQB01000008">
    <property type="protein sequence ID" value="GBR45493.1"/>
    <property type="molecule type" value="Genomic_DNA"/>
</dbReference>
<name>A0ABQ0QHY4_9PROT</name>
<reference evidence="1" key="1">
    <citation type="submission" date="2013-04" db="EMBL/GenBank/DDBJ databases">
        <title>The genome sequencing project of 58 acetic acid bacteria.</title>
        <authorList>
            <person name="Okamoto-Kainuma A."/>
            <person name="Ishikawa M."/>
            <person name="Umino S."/>
            <person name="Koizumi Y."/>
            <person name="Shiwa Y."/>
            <person name="Yoshikawa H."/>
            <person name="Matsutani M."/>
            <person name="Matsushita K."/>
        </authorList>
    </citation>
    <scope>NUCLEOTIDE SEQUENCE</scope>
    <source>
        <strain evidence="1">NBRC 106556</strain>
    </source>
</reference>
<organism evidence="1 2">
    <name type="scientific">Neokomagataea tanensis NBRC 106556</name>
    <dbReference type="NCBI Taxonomy" id="1223519"/>
    <lineage>
        <taxon>Bacteria</taxon>
        <taxon>Pseudomonadati</taxon>
        <taxon>Pseudomonadota</taxon>
        <taxon>Alphaproteobacteria</taxon>
        <taxon>Acetobacterales</taxon>
        <taxon>Acetobacteraceae</taxon>
        <taxon>Neokomagataea</taxon>
    </lineage>
</organism>
<dbReference type="Proteomes" id="UP001062443">
    <property type="component" value="Unassembled WGS sequence"/>
</dbReference>
<proteinExistence type="predicted"/>
<evidence type="ECO:0000313" key="2">
    <source>
        <dbReference type="Proteomes" id="UP001062443"/>
    </source>
</evidence>
<sequence length="100" mass="11446">MTSAPLEEITPFSHVKTEPTFGTQMNHSLKISLFWAIPQNVSNDAEKNIINTIKTIDHFEKNTPTATVQNTLNVDDAFWKENGPALEKRFLNWFSRNTPQ</sequence>
<accession>A0ABQ0QHY4</accession>
<comment type="caution">
    <text evidence="1">The sequence shown here is derived from an EMBL/GenBank/DDBJ whole genome shotgun (WGS) entry which is preliminary data.</text>
</comment>
<keyword evidence="2" id="KW-1185">Reference proteome</keyword>
<gene>
    <name evidence="1" type="ORF">AA106556_0786</name>
</gene>
<protein>
    <submittedName>
        <fullName evidence="1">Uncharacterized protein</fullName>
    </submittedName>
</protein>
<evidence type="ECO:0000313" key="1">
    <source>
        <dbReference type="EMBL" id="GBR45493.1"/>
    </source>
</evidence>